<sequence>MLHFSDNNIANDDPLIKIRSVVDKLRISFSQSFSPYENLCIDESLLTDINKNNAALGISGNVVMTLLQLHLGKSHTLISDN</sequence>
<dbReference type="AlphaFoldDB" id="A0A0M8ZPX8"/>
<dbReference type="EMBL" id="KQ435919">
    <property type="protein sequence ID" value="KOX68710.1"/>
    <property type="molecule type" value="Genomic_DNA"/>
</dbReference>
<dbReference type="InterPro" id="IPR029526">
    <property type="entry name" value="PGBD"/>
</dbReference>
<dbReference type="STRING" id="166423.A0A0M8ZPX8"/>
<name>A0A0M8ZPX8_9HYME</name>
<keyword evidence="3" id="KW-1185">Reference proteome</keyword>
<organism evidence="2 3">
    <name type="scientific">Melipona quadrifasciata</name>
    <dbReference type="NCBI Taxonomy" id="166423"/>
    <lineage>
        <taxon>Eukaryota</taxon>
        <taxon>Metazoa</taxon>
        <taxon>Ecdysozoa</taxon>
        <taxon>Arthropoda</taxon>
        <taxon>Hexapoda</taxon>
        <taxon>Insecta</taxon>
        <taxon>Pterygota</taxon>
        <taxon>Neoptera</taxon>
        <taxon>Endopterygota</taxon>
        <taxon>Hymenoptera</taxon>
        <taxon>Apocrita</taxon>
        <taxon>Aculeata</taxon>
        <taxon>Apoidea</taxon>
        <taxon>Anthophila</taxon>
        <taxon>Apidae</taxon>
        <taxon>Melipona</taxon>
    </lineage>
</organism>
<gene>
    <name evidence="2" type="ORF">WN51_07398</name>
</gene>
<feature type="domain" description="PiggyBac transposable element-derived protein" evidence="1">
    <location>
        <begin position="2"/>
        <end position="46"/>
    </location>
</feature>
<dbReference type="OrthoDB" id="8191242at2759"/>
<protein>
    <recommendedName>
        <fullName evidence="1">PiggyBac transposable element-derived protein domain-containing protein</fullName>
    </recommendedName>
</protein>
<dbReference type="Proteomes" id="UP000053105">
    <property type="component" value="Unassembled WGS sequence"/>
</dbReference>
<dbReference type="Pfam" id="PF13843">
    <property type="entry name" value="DDE_Tnp_1_7"/>
    <property type="match status" value="1"/>
</dbReference>
<evidence type="ECO:0000259" key="1">
    <source>
        <dbReference type="Pfam" id="PF13843"/>
    </source>
</evidence>
<evidence type="ECO:0000313" key="2">
    <source>
        <dbReference type="EMBL" id="KOX68710.1"/>
    </source>
</evidence>
<proteinExistence type="predicted"/>
<reference evidence="2 3" key="1">
    <citation type="submission" date="2015-07" db="EMBL/GenBank/DDBJ databases">
        <title>The genome of Melipona quadrifasciata.</title>
        <authorList>
            <person name="Pan H."/>
            <person name="Kapheim K."/>
        </authorList>
    </citation>
    <scope>NUCLEOTIDE SEQUENCE [LARGE SCALE GENOMIC DNA]</scope>
    <source>
        <strain evidence="2">0111107301</strain>
        <tissue evidence="2">Whole body</tissue>
    </source>
</reference>
<accession>A0A0M8ZPX8</accession>
<evidence type="ECO:0000313" key="3">
    <source>
        <dbReference type="Proteomes" id="UP000053105"/>
    </source>
</evidence>